<dbReference type="InterPro" id="IPR002869">
    <property type="entry name" value="Pyrv_flavodox_OxRed_cen"/>
</dbReference>
<dbReference type="Gene3D" id="3.40.920.10">
    <property type="entry name" value="Pyruvate-ferredoxin oxidoreductase, PFOR, domain III"/>
    <property type="match status" value="1"/>
</dbReference>
<keyword evidence="3" id="KW-0670">Pyruvate</keyword>
<dbReference type="PANTHER" id="PTHR43854:SF1">
    <property type="entry name" value="INDOLEPYRUVATE OXIDOREDUCTASE SUBUNIT IORB"/>
    <property type="match status" value="1"/>
</dbReference>
<dbReference type="SUPFAM" id="SSF53323">
    <property type="entry name" value="Pyruvate-ferredoxin oxidoreductase, PFOR, domain III"/>
    <property type="match status" value="1"/>
</dbReference>
<evidence type="ECO:0000259" key="2">
    <source>
        <dbReference type="Pfam" id="PF01558"/>
    </source>
</evidence>
<evidence type="ECO:0000313" key="3">
    <source>
        <dbReference type="EMBL" id="TKJ42385.1"/>
    </source>
</evidence>
<dbReference type="EMBL" id="NJBN01000001">
    <property type="protein sequence ID" value="TKJ42385.1"/>
    <property type="molecule type" value="Genomic_DNA"/>
</dbReference>
<dbReference type="Pfam" id="PF01558">
    <property type="entry name" value="POR"/>
    <property type="match status" value="1"/>
</dbReference>
<keyword evidence="1" id="KW-0560">Oxidoreductase</keyword>
<sequence>MDLQVLLCGVGGQGILFATRILSEAAMRSGQQVIGSETHGMSQRGGSVTSHMKVGDYRGPLIRRGDADVIFCFEKGEIFGNLTFLKPGGTIYIDAPDLDFIPKNVLSLLDEKGMTIHHMDASVQAMKMKAPLVLNLILIGFAARHEDFLISEEDLVEVITSVSPVKFKEMNLKAFHIGLGKHILEEL</sequence>
<dbReference type="Proteomes" id="UP000319619">
    <property type="component" value="Unassembled WGS sequence"/>
</dbReference>
<evidence type="ECO:0000256" key="1">
    <source>
        <dbReference type="ARBA" id="ARBA00023002"/>
    </source>
</evidence>
<gene>
    <name evidence="3" type="ORF">CEE37_01510</name>
</gene>
<feature type="domain" description="Pyruvate/ketoisovalerate oxidoreductase catalytic" evidence="2">
    <location>
        <begin position="11"/>
        <end position="178"/>
    </location>
</feature>
<reference evidence="3 4" key="1">
    <citation type="submission" date="2017-06" db="EMBL/GenBank/DDBJ databases">
        <title>Novel microbial phyla capable of carbon fixation and sulfur reduction in deep-sea sediments.</title>
        <authorList>
            <person name="Huang J."/>
            <person name="Baker B."/>
            <person name="Wang Y."/>
        </authorList>
    </citation>
    <scope>NUCLEOTIDE SEQUENCE [LARGE SCALE GENOMIC DNA]</scope>
    <source>
        <strain evidence="3">B3_LCP</strain>
    </source>
</reference>
<dbReference type="InterPro" id="IPR052198">
    <property type="entry name" value="IorB_Oxidoreductase"/>
</dbReference>
<proteinExistence type="predicted"/>
<dbReference type="GO" id="GO:0016903">
    <property type="term" value="F:oxidoreductase activity, acting on the aldehyde or oxo group of donors"/>
    <property type="evidence" value="ECO:0007669"/>
    <property type="project" value="InterPro"/>
</dbReference>
<organism evidence="3 4">
    <name type="scientific">candidate division LCP-89 bacterium B3_LCP</name>
    <dbReference type="NCBI Taxonomy" id="2012998"/>
    <lineage>
        <taxon>Bacteria</taxon>
        <taxon>Pseudomonadati</taxon>
        <taxon>Bacteria division LCP-89</taxon>
    </lineage>
</organism>
<accession>A0A532V5B3</accession>
<dbReference type="PANTHER" id="PTHR43854">
    <property type="entry name" value="INDOLEPYRUVATE OXIDOREDUCTASE SUBUNIT IORB"/>
    <property type="match status" value="1"/>
</dbReference>
<comment type="caution">
    <text evidence="3">The sequence shown here is derived from an EMBL/GenBank/DDBJ whole genome shotgun (WGS) entry which is preliminary data.</text>
</comment>
<dbReference type="AlphaFoldDB" id="A0A532V5B3"/>
<name>A0A532V5B3_UNCL8</name>
<dbReference type="InterPro" id="IPR019752">
    <property type="entry name" value="Pyrv/ketoisovalerate_OxRed_cat"/>
</dbReference>
<evidence type="ECO:0000313" key="4">
    <source>
        <dbReference type="Proteomes" id="UP000319619"/>
    </source>
</evidence>
<protein>
    <submittedName>
        <fullName evidence="3">Indolepyruvate ferredoxin oxidoreductase</fullName>
    </submittedName>
</protein>